<dbReference type="EMBL" id="JAYMYQ010000006">
    <property type="protein sequence ID" value="KAK7323841.1"/>
    <property type="molecule type" value="Genomic_DNA"/>
</dbReference>
<sequence length="153" mass="17301">MVTTWTVLWKILRRYFLSSSFEESIIFNTAVLLHANELSLRLISDLILLGVQDLPFTEWSTHDELPIDDPVVFMSSSMFPLAASWLTTPLSSSGGDIYCRNANSLYGIRTGFSITDAMFGIWTSGSYTLARTKSLYAARYYANFRQRWTSVGA</sequence>
<dbReference type="Proteomes" id="UP001367508">
    <property type="component" value="Unassembled WGS sequence"/>
</dbReference>
<comment type="caution">
    <text evidence="1">The sequence shown here is derived from an EMBL/GenBank/DDBJ whole genome shotgun (WGS) entry which is preliminary data.</text>
</comment>
<keyword evidence="2" id="KW-1185">Reference proteome</keyword>
<evidence type="ECO:0000313" key="1">
    <source>
        <dbReference type="EMBL" id="KAK7323841.1"/>
    </source>
</evidence>
<accession>A0AAN9Q6E1</accession>
<name>A0AAN9Q6E1_CANGL</name>
<organism evidence="1 2">
    <name type="scientific">Canavalia gladiata</name>
    <name type="common">Sword bean</name>
    <name type="synonym">Dolichos gladiatus</name>
    <dbReference type="NCBI Taxonomy" id="3824"/>
    <lineage>
        <taxon>Eukaryota</taxon>
        <taxon>Viridiplantae</taxon>
        <taxon>Streptophyta</taxon>
        <taxon>Embryophyta</taxon>
        <taxon>Tracheophyta</taxon>
        <taxon>Spermatophyta</taxon>
        <taxon>Magnoliopsida</taxon>
        <taxon>eudicotyledons</taxon>
        <taxon>Gunneridae</taxon>
        <taxon>Pentapetalae</taxon>
        <taxon>rosids</taxon>
        <taxon>fabids</taxon>
        <taxon>Fabales</taxon>
        <taxon>Fabaceae</taxon>
        <taxon>Papilionoideae</taxon>
        <taxon>50 kb inversion clade</taxon>
        <taxon>NPAAA clade</taxon>
        <taxon>indigoferoid/millettioid clade</taxon>
        <taxon>Phaseoleae</taxon>
        <taxon>Canavalia</taxon>
    </lineage>
</organism>
<dbReference type="AlphaFoldDB" id="A0AAN9Q6E1"/>
<gene>
    <name evidence="1" type="ORF">VNO77_27337</name>
</gene>
<protein>
    <submittedName>
        <fullName evidence="1">Uncharacterized protein</fullName>
    </submittedName>
</protein>
<reference evidence="1 2" key="1">
    <citation type="submission" date="2024-01" db="EMBL/GenBank/DDBJ databases">
        <title>The genomes of 5 underutilized Papilionoideae crops provide insights into root nodulation and disease resistanc.</title>
        <authorList>
            <person name="Jiang F."/>
        </authorList>
    </citation>
    <scope>NUCLEOTIDE SEQUENCE [LARGE SCALE GENOMIC DNA]</scope>
    <source>
        <strain evidence="1">LVBAO_FW01</strain>
        <tissue evidence="1">Leaves</tissue>
    </source>
</reference>
<proteinExistence type="predicted"/>
<evidence type="ECO:0000313" key="2">
    <source>
        <dbReference type="Proteomes" id="UP001367508"/>
    </source>
</evidence>